<dbReference type="Proteomes" id="UP001274321">
    <property type="component" value="Unassembled WGS sequence"/>
</dbReference>
<dbReference type="Pfam" id="PF04453">
    <property type="entry name" value="LptD"/>
    <property type="match status" value="1"/>
</dbReference>
<evidence type="ECO:0000256" key="1">
    <source>
        <dbReference type="HAMAP-Rule" id="MF_01411"/>
    </source>
</evidence>
<gene>
    <name evidence="1" type="primary">lptD</name>
    <name evidence="3" type="ORF">SCD90_04205</name>
</gene>
<reference evidence="3 4" key="1">
    <citation type="submission" date="2023-11" db="EMBL/GenBank/DDBJ databases">
        <authorList>
            <person name="Bao R."/>
        </authorList>
    </citation>
    <scope>NUCLEOTIDE SEQUENCE [LARGE SCALE GENOMIC DNA]</scope>
    <source>
        <strain evidence="3 4">PJ23</strain>
    </source>
</reference>
<feature type="domain" description="LptD C-terminal" evidence="2">
    <location>
        <begin position="306"/>
        <end position="689"/>
    </location>
</feature>
<dbReference type="RefSeq" id="WP_319843385.1">
    <property type="nucleotide sequence ID" value="NZ_JAXAFJ010000002.1"/>
</dbReference>
<dbReference type="HAMAP" id="MF_01411">
    <property type="entry name" value="LPS_assembly_LptD"/>
    <property type="match status" value="1"/>
</dbReference>
<evidence type="ECO:0000313" key="4">
    <source>
        <dbReference type="Proteomes" id="UP001274321"/>
    </source>
</evidence>
<dbReference type="PANTHER" id="PTHR30189:SF1">
    <property type="entry name" value="LPS-ASSEMBLY PROTEIN LPTD"/>
    <property type="match status" value="1"/>
</dbReference>
<accession>A0ABU4RNN2</accession>
<comment type="function">
    <text evidence="1">Involved in the assembly of lipopolysaccharide (LPS) at the surface of the outer membrane.</text>
</comment>
<proteinExistence type="inferred from homology"/>
<sequence precursor="true">MMRIANHGGSLPAWRRSAVGATAVLFLILGHAAASAQTAPPVGVPANDGQMYVTANEMIYDDARSTVSAVGNVKLYQRGSVLEADRVDYDQAGGRVRARGNVRMTDPQKNVYYSAELELTDDMREGFVQSLTVESADKTRFAARSATRQGGNVTVFDNGVYTACEPCRDNPEKPPLWQVKAARIIHDQGTKTIHYEDAKLEFFGQPVAWLPYFSSPDPTVKRKTGFLPPHIMSSTEYGFGVKTPFFWNIAPNMDVTFAPAALSGQGVLADVEFRHRLENGTYSFRAAGLFQDDPYAFKELDQQQDARGAIQTKGHFEINEMWSWGWNINVLSDRWVLDDYDLWGADWSEAISTLYLTGQGERSFFEARGYYFYGLSSDDVQDQLPVVGVWDYNYVFDKPVLGGELSFDVNLTNTYRKDTDFEPLTRDNARLGELLGDDISSRDLRRRNLTCDVFTTDCIAAGVGGAYTRLSTDVKWRKEMIDPLGQVWTPFAYARGDFIWIDPEDSENLASLINTDSSTMARGMVGAGLEYRYPFAMENSLGSHVFEPIAQIIVRPDEGHIGDVPNEDAQSLFFDTSTLFSWDKFSGYDRIEGGGRANIGAQYTLTTRNGGFINVMAGQSYHLFGLNSFAADDLTHTGEGTGLENDRSDYVASAYAQFTKELAFAARFRFNEENLYTNAIELEARFDKGPVSGAVLYGRYEDQRRLGFGDVGEGILGNLKVKLTDEVYVAGAARYNIDTEKFDKTETGIGYMDECFAFGLNYAVDFSENGNEDPVQKVYVTFALRTLGGGGTSINVNSDSD</sequence>
<comment type="subcellular location">
    <subcellularLocation>
        <location evidence="1">Cell outer membrane</location>
    </subcellularLocation>
</comment>
<dbReference type="InterPro" id="IPR050218">
    <property type="entry name" value="LptD"/>
</dbReference>
<dbReference type="PANTHER" id="PTHR30189">
    <property type="entry name" value="LPS-ASSEMBLY PROTEIN"/>
    <property type="match status" value="1"/>
</dbReference>
<comment type="similarity">
    <text evidence="1">Belongs to the LptD family.</text>
</comment>
<keyword evidence="1" id="KW-0998">Cell outer membrane</keyword>
<dbReference type="InterPro" id="IPR007543">
    <property type="entry name" value="LptD_C"/>
</dbReference>
<feature type="chain" id="PRO_5044909124" description="LPS-assembly protein LptD" evidence="1">
    <location>
        <begin position="37"/>
        <end position="801"/>
    </location>
</feature>
<dbReference type="EMBL" id="JAXAFJ010000002">
    <property type="protein sequence ID" value="MDX6805260.1"/>
    <property type="molecule type" value="Genomic_DNA"/>
</dbReference>
<organism evidence="3 4">
    <name type="scientific">Terrihabitans rhizophilus</name>
    <dbReference type="NCBI Taxonomy" id="3092662"/>
    <lineage>
        <taxon>Bacteria</taxon>
        <taxon>Pseudomonadati</taxon>
        <taxon>Pseudomonadota</taxon>
        <taxon>Alphaproteobacteria</taxon>
        <taxon>Hyphomicrobiales</taxon>
        <taxon>Terrihabitans</taxon>
    </lineage>
</organism>
<keyword evidence="1" id="KW-0472">Membrane</keyword>
<dbReference type="InterPro" id="IPR020889">
    <property type="entry name" value="LipoPS_assembly_LptD"/>
</dbReference>
<protein>
    <recommendedName>
        <fullName evidence="1">LPS-assembly protein LptD</fullName>
    </recommendedName>
</protein>
<feature type="signal peptide" evidence="1">
    <location>
        <begin position="1"/>
        <end position="36"/>
    </location>
</feature>
<comment type="caution">
    <text evidence="3">The sequence shown here is derived from an EMBL/GenBank/DDBJ whole genome shotgun (WGS) entry which is preliminary data.</text>
</comment>
<dbReference type="Gene3D" id="2.60.450.10">
    <property type="entry name" value="Lipopolysaccharide (LPS) transport protein A like domain"/>
    <property type="match status" value="1"/>
</dbReference>
<keyword evidence="4" id="KW-1185">Reference proteome</keyword>
<comment type="subunit">
    <text evidence="1">Component of the lipopolysaccharide transport and assembly complex.</text>
</comment>
<evidence type="ECO:0000313" key="3">
    <source>
        <dbReference type="EMBL" id="MDX6805260.1"/>
    </source>
</evidence>
<name>A0ABU4RNN2_9HYPH</name>
<keyword evidence="1" id="KW-0732">Signal</keyword>
<comment type="caution">
    <text evidence="1">Lacks conserved residue(s) required for the propagation of feature annotation.</text>
</comment>
<evidence type="ECO:0000259" key="2">
    <source>
        <dbReference type="Pfam" id="PF04453"/>
    </source>
</evidence>